<dbReference type="Proteomes" id="UP001156702">
    <property type="component" value="Unassembled WGS sequence"/>
</dbReference>
<evidence type="ECO:0008006" key="4">
    <source>
        <dbReference type="Google" id="ProtNLM"/>
    </source>
</evidence>
<dbReference type="RefSeq" id="WP_244769397.1">
    <property type="nucleotide sequence ID" value="NZ_BSOP01000002.1"/>
</dbReference>
<keyword evidence="1" id="KW-0812">Transmembrane</keyword>
<dbReference type="InterPro" id="IPR018666">
    <property type="entry name" value="DUF2125"/>
</dbReference>
<gene>
    <name evidence="2" type="ORF">GCM10007923_00920</name>
</gene>
<name>A0ABQ5ZDA5_9HYPH</name>
<feature type="transmembrane region" description="Helical" evidence="1">
    <location>
        <begin position="16"/>
        <end position="37"/>
    </location>
</feature>
<keyword evidence="3" id="KW-1185">Reference proteome</keyword>
<dbReference type="EMBL" id="BSOP01000002">
    <property type="protein sequence ID" value="GLR48888.1"/>
    <property type="molecule type" value="Genomic_DNA"/>
</dbReference>
<evidence type="ECO:0000313" key="3">
    <source>
        <dbReference type="Proteomes" id="UP001156702"/>
    </source>
</evidence>
<keyword evidence="1" id="KW-1133">Transmembrane helix</keyword>
<proteinExistence type="predicted"/>
<evidence type="ECO:0000256" key="1">
    <source>
        <dbReference type="SAM" id="Phobius"/>
    </source>
</evidence>
<accession>A0ABQ5ZDA5</accession>
<protein>
    <recommendedName>
        <fullName evidence="4">DUF2125 domain-containing protein</fullName>
    </recommendedName>
</protein>
<keyword evidence="1" id="KW-0472">Membrane</keyword>
<organism evidence="2 3">
    <name type="scientific">Shinella yambaruensis</name>
    <dbReference type="NCBI Taxonomy" id="415996"/>
    <lineage>
        <taxon>Bacteria</taxon>
        <taxon>Pseudomonadati</taxon>
        <taxon>Pseudomonadota</taxon>
        <taxon>Alphaproteobacteria</taxon>
        <taxon>Hyphomicrobiales</taxon>
        <taxon>Rhizobiaceae</taxon>
        <taxon>Shinella</taxon>
    </lineage>
</organism>
<dbReference type="Pfam" id="PF09898">
    <property type="entry name" value="DUF2125"/>
    <property type="match status" value="1"/>
</dbReference>
<evidence type="ECO:0000313" key="2">
    <source>
        <dbReference type="EMBL" id="GLR48888.1"/>
    </source>
</evidence>
<sequence>MASSSRAGTSGVTRKLVRLAVAVVLVAALYTGGWFYAASWLKDTLDRQLSASAQGMHSASCSNLSVRGFPFRIGLFCDAVGIDDRPTGLSASFGALRSAAQVYRPGHAVAELDGPAQVRVTPDLVFDADWDLLRASGTAWTNGLDRASVAYDGLKGRLNVPSEAVSLGVTAAHGEKHIRQSGGALDVAASFDALSLDLGDRVLPPLDVTADMTIADAATWISAEGPPAGAPLGANMELRRLSLDLGDGKVATLSGPLKVGDDGYLSGTLDLDIAGITVWRDRISEAFPEIAETAAQVAQVVEGLSKGGDRAVVKLNVQDGTVYLGLFPIAFIPPI</sequence>
<comment type="caution">
    <text evidence="2">The sequence shown here is derived from an EMBL/GenBank/DDBJ whole genome shotgun (WGS) entry which is preliminary data.</text>
</comment>
<reference evidence="3" key="1">
    <citation type="journal article" date="2019" name="Int. J. Syst. Evol. Microbiol.">
        <title>The Global Catalogue of Microorganisms (GCM) 10K type strain sequencing project: providing services to taxonomists for standard genome sequencing and annotation.</title>
        <authorList>
            <consortium name="The Broad Institute Genomics Platform"/>
            <consortium name="The Broad Institute Genome Sequencing Center for Infectious Disease"/>
            <person name="Wu L."/>
            <person name="Ma J."/>
        </authorList>
    </citation>
    <scope>NUCLEOTIDE SEQUENCE [LARGE SCALE GENOMIC DNA]</scope>
    <source>
        <strain evidence="3">NBRC 102122</strain>
    </source>
</reference>